<dbReference type="AlphaFoldDB" id="A0A7Y4NH22"/>
<reference evidence="2 3" key="1">
    <citation type="submission" date="2020-05" db="EMBL/GenBank/DDBJ databases">
        <authorList>
            <person name="Whitworth D."/>
        </authorList>
    </citation>
    <scope>NUCLEOTIDE SEQUENCE [LARGE SCALE GENOMIC DNA]</scope>
    <source>
        <strain evidence="2 3">CA046A</strain>
    </source>
</reference>
<sequence>MDATRTSWMRWLLTAWLGGTSAIIAEGLTSSPFGWLSPDLLLSEEPRMHGGERVGTLLGVAVILGLCFVGARRAIQSGVSSPFWASIAVAEVLRWAATPVVLGAFVFHPLLRVGLPASSLAVFARSALLWWPVLLLASGVSAGVQLRRIPAPRGSRAVGCVVGAAVAVLLFLAFSERSTPTLYYSRMLWSLFKRT</sequence>
<dbReference type="RefSeq" id="WP_171420770.1">
    <property type="nucleotide sequence ID" value="NZ_JABFJW010000348.1"/>
</dbReference>
<feature type="transmembrane region" description="Helical" evidence="1">
    <location>
        <begin position="127"/>
        <end position="146"/>
    </location>
</feature>
<proteinExistence type="predicted"/>
<keyword evidence="1" id="KW-0812">Transmembrane</keyword>
<feature type="transmembrane region" description="Helical" evidence="1">
    <location>
        <begin position="54"/>
        <end position="71"/>
    </location>
</feature>
<organism evidence="2 3">
    <name type="scientific">Corallococcus exercitus</name>
    <dbReference type="NCBI Taxonomy" id="2316736"/>
    <lineage>
        <taxon>Bacteria</taxon>
        <taxon>Pseudomonadati</taxon>
        <taxon>Myxococcota</taxon>
        <taxon>Myxococcia</taxon>
        <taxon>Myxococcales</taxon>
        <taxon>Cystobacterineae</taxon>
        <taxon>Myxococcaceae</taxon>
        <taxon>Corallococcus</taxon>
    </lineage>
</organism>
<keyword evidence="1" id="KW-0472">Membrane</keyword>
<dbReference type="EMBL" id="JABFJW010000348">
    <property type="protein sequence ID" value="NOK13614.1"/>
    <property type="molecule type" value="Genomic_DNA"/>
</dbReference>
<keyword evidence="1" id="KW-1133">Transmembrane helix</keyword>
<evidence type="ECO:0000313" key="3">
    <source>
        <dbReference type="Proteomes" id="UP000528460"/>
    </source>
</evidence>
<dbReference type="Proteomes" id="UP000528460">
    <property type="component" value="Unassembled WGS sequence"/>
</dbReference>
<protein>
    <submittedName>
        <fullName evidence="2">Uncharacterized protein</fullName>
    </submittedName>
</protein>
<comment type="caution">
    <text evidence="2">The sequence shown here is derived from an EMBL/GenBank/DDBJ whole genome shotgun (WGS) entry which is preliminary data.</text>
</comment>
<evidence type="ECO:0000313" key="2">
    <source>
        <dbReference type="EMBL" id="NOK13614.1"/>
    </source>
</evidence>
<name>A0A7Y4NH22_9BACT</name>
<gene>
    <name evidence="2" type="ORF">HNS30_31660</name>
</gene>
<feature type="transmembrane region" description="Helical" evidence="1">
    <location>
        <begin position="83"/>
        <end position="107"/>
    </location>
</feature>
<evidence type="ECO:0000256" key="1">
    <source>
        <dbReference type="SAM" id="Phobius"/>
    </source>
</evidence>
<feature type="transmembrane region" description="Helical" evidence="1">
    <location>
        <begin position="158"/>
        <end position="175"/>
    </location>
</feature>
<accession>A0A7Y4NH22</accession>